<organism evidence="1 2">
    <name type="scientific">Coniosporium uncinatum</name>
    <dbReference type="NCBI Taxonomy" id="93489"/>
    <lineage>
        <taxon>Eukaryota</taxon>
        <taxon>Fungi</taxon>
        <taxon>Dikarya</taxon>
        <taxon>Ascomycota</taxon>
        <taxon>Pezizomycotina</taxon>
        <taxon>Dothideomycetes</taxon>
        <taxon>Dothideomycetes incertae sedis</taxon>
        <taxon>Coniosporium</taxon>
    </lineage>
</organism>
<feature type="non-terminal residue" evidence="1">
    <location>
        <position position="1"/>
    </location>
</feature>
<dbReference type="EMBL" id="JAWDJW010012205">
    <property type="protein sequence ID" value="KAK3044254.1"/>
    <property type="molecule type" value="Genomic_DNA"/>
</dbReference>
<dbReference type="Proteomes" id="UP001186974">
    <property type="component" value="Unassembled WGS sequence"/>
</dbReference>
<protein>
    <submittedName>
        <fullName evidence="1">Uncharacterized protein</fullName>
    </submittedName>
</protein>
<name>A0ACC3CST8_9PEZI</name>
<proteinExistence type="predicted"/>
<reference evidence="1" key="1">
    <citation type="submission" date="2024-09" db="EMBL/GenBank/DDBJ databases">
        <title>Black Yeasts Isolated from many extreme environments.</title>
        <authorList>
            <person name="Coleine C."/>
            <person name="Stajich J.E."/>
            <person name="Selbmann L."/>
        </authorList>
    </citation>
    <scope>NUCLEOTIDE SEQUENCE</scope>
    <source>
        <strain evidence="1">CCFEE 5737</strain>
    </source>
</reference>
<accession>A0ACC3CST8</accession>
<sequence>FTYGQPVLSPSLGHETIVSQAYQPALNDPAIRPAHIGGLSFEQAGAVGKLSHPLSRESSVEDEHDRKRRRLTLLPLQNPESAAAFDTGLAEGRQEQQANGAITEGTKAGGVASDNAVAGFESAGHGRVAIVKLPVTGEATTKPPEEGVVKKVAKRVKPTALATSSTQKPQLDHVYLDSRRRPVAGLFAGPPSPASDSESEPDLDLEFAGGGAEGEKRYVYRRMHHFLRRPTVEEPQDGDSMTTVLQPYPLNEDFFAKGEIPPRIRFRMDGSKASVAREGRIAVVVNSMGNGSSNHDWDFLNHWKDKDNASEPLPVYGDSGSEVEMSDGFVEELEEEQREAAEKATQKRCPLA</sequence>
<comment type="caution">
    <text evidence="1">The sequence shown here is derived from an EMBL/GenBank/DDBJ whole genome shotgun (WGS) entry which is preliminary data.</text>
</comment>
<gene>
    <name evidence="1" type="ORF">LTS18_001776</name>
</gene>
<evidence type="ECO:0000313" key="2">
    <source>
        <dbReference type="Proteomes" id="UP001186974"/>
    </source>
</evidence>
<evidence type="ECO:0000313" key="1">
    <source>
        <dbReference type="EMBL" id="KAK3044254.1"/>
    </source>
</evidence>
<feature type="non-terminal residue" evidence="1">
    <location>
        <position position="352"/>
    </location>
</feature>
<keyword evidence="2" id="KW-1185">Reference proteome</keyword>